<dbReference type="Pfam" id="PF06985">
    <property type="entry name" value="HET"/>
    <property type="match status" value="1"/>
</dbReference>
<dbReference type="PANTHER" id="PTHR33112">
    <property type="entry name" value="DOMAIN PROTEIN, PUTATIVE-RELATED"/>
    <property type="match status" value="1"/>
</dbReference>
<feature type="domain" description="Heterokaryon incompatibility" evidence="2">
    <location>
        <begin position="273"/>
        <end position="429"/>
    </location>
</feature>
<reference evidence="3" key="1">
    <citation type="journal article" date="2023" name="Mol. Phylogenet. Evol.">
        <title>Genome-scale phylogeny and comparative genomics of the fungal order Sordariales.</title>
        <authorList>
            <person name="Hensen N."/>
            <person name="Bonometti L."/>
            <person name="Westerberg I."/>
            <person name="Brannstrom I.O."/>
            <person name="Guillou S."/>
            <person name="Cros-Aarteil S."/>
            <person name="Calhoun S."/>
            <person name="Haridas S."/>
            <person name="Kuo A."/>
            <person name="Mondo S."/>
            <person name="Pangilinan J."/>
            <person name="Riley R."/>
            <person name="LaButti K."/>
            <person name="Andreopoulos B."/>
            <person name="Lipzen A."/>
            <person name="Chen C."/>
            <person name="Yan M."/>
            <person name="Daum C."/>
            <person name="Ng V."/>
            <person name="Clum A."/>
            <person name="Steindorff A."/>
            <person name="Ohm R.A."/>
            <person name="Martin F."/>
            <person name="Silar P."/>
            <person name="Natvig D.O."/>
            <person name="Lalanne C."/>
            <person name="Gautier V."/>
            <person name="Ament-Velasquez S.L."/>
            <person name="Kruys A."/>
            <person name="Hutchinson M.I."/>
            <person name="Powell A.J."/>
            <person name="Barry K."/>
            <person name="Miller A.N."/>
            <person name="Grigoriev I.V."/>
            <person name="Debuchy R."/>
            <person name="Gladieux P."/>
            <person name="Hiltunen Thoren M."/>
            <person name="Johannesson H."/>
        </authorList>
    </citation>
    <scope>NUCLEOTIDE SEQUENCE</scope>
    <source>
        <strain evidence="3">FGSC 1904</strain>
    </source>
</reference>
<evidence type="ECO:0000313" key="4">
    <source>
        <dbReference type="Proteomes" id="UP001281003"/>
    </source>
</evidence>
<accession>A0AAE0PGL1</accession>
<dbReference type="InterPro" id="IPR010730">
    <property type="entry name" value="HET"/>
</dbReference>
<dbReference type="AlphaFoldDB" id="A0AAE0PGL1"/>
<evidence type="ECO:0000313" key="3">
    <source>
        <dbReference type="EMBL" id="KAK3399574.1"/>
    </source>
</evidence>
<name>A0AAE0PGL1_SORBR</name>
<feature type="region of interest" description="Disordered" evidence="1">
    <location>
        <begin position="149"/>
        <end position="200"/>
    </location>
</feature>
<protein>
    <submittedName>
        <fullName evidence="3">Heterokaryon incompatibility protein-domain-containing protein</fullName>
    </submittedName>
</protein>
<keyword evidence="4" id="KW-1185">Reference proteome</keyword>
<dbReference type="PANTHER" id="PTHR33112:SF10">
    <property type="entry name" value="TOL"/>
    <property type="match status" value="1"/>
</dbReference>
<reference evidence="3" key="2">
    <citation type="submission" date="2023-07" db="EMBL/GenBank/DDBJ databases">
        <authorList>
            <consortium name="Lawrence Berkeley National Laboratory"/>
            <person name="Haridas S."/>
            <person name="Hensen N."/>
            <person name="Bonometti L."/>
            <person name="Westerberg I."/>
            <person name="Brannstrom I.O."/>
            <person name="Guillou S."/>
            <person name="Cros-Aarteil S."/>
            <person name="Calhoun S."/>
            <person name="Kuo A."/>
            <person name="Mondo S."/>
            <person name="Pangilinan J."/>
            <person name="Riley R."/>
            <person name="LaButti K."/>
            <person name="Andreopoulos B."/>
            <person name="Lipzen A."/>
            <person name="Chen C."/>
            <person name="Yanf M."/>
            <person name="Daum C."/>
            <person name="Ng V."/>
            <person name="Clum A."/>
            <person name="Steindorff A."/>
            <person name="Ohm R."/>
            <person name="Martin F."/>
            <person name="Silar P."/>
            <person name="Natvig D."/>
            <person name="Lalanne C."/>
            <person name="Gautier V."/>
            <person name="Ament-velasquez S.L."/>
            <person name="Kruys A."/>
            <person name="Hutchinson M.I."/>
            <person name="Powell A.J."/>
            <person name="Barry K."/>
            <person name="Miller A.N."/>
            <person name="Grigoriev I.V."/>
            <person name="Debuchy R."/>
            <person name="Gladieux P."/>
            <person name="Thoren M.H."/>
            <person name="Johannesson H."/>
        </authorList>
    </citation>
    <scope>NUCLEOTIDE SEQUENCE</scope>
    <source>
        <strain evidence="3">FGSC 1904</strain>
    </source>
</reference>
<proteinExistence type="predicted"/>
<feature type="compositionally biased region" description="Basic and acidic residues" evidence="1">
    <location>
        <begin position="190"/>
        <end position="200"/>
    </location>
</feature>
<evidence type="ECO:0000256" key="1">
    <source>
        <dbReference type="SAM" id="MobiDB-lite"/>
    </source>
</evidence>
<dbReference type="Proteomes" id="UP001281003">
    <property type="component" value="Unassembled WGS sequence"/>
</dbReference>
<organism evidence="3 4">
    <name type="scientific">Sordaria brevicollis</name>
    <dbReference type="NCBI Taxonomy" id="83679"/>
    <lineage>
        <taxon>Eukaryota</taxon>
        <taxon>Fungi</taxon>
        <taxon>Dikarya</taxon>
        <taxon>Ascomycota</taxon>
        <taxon>Pezizomycotina</taxon>
        <taxon>Sordariomycetes</taxon>
        <taxon>Sordariomycetidae</taxon>
        <taxon>Sordariales</taxon>
        <taxon>Sordariaceae</taxon>
        <taxon>Sordaria</taxon>
    </lineage>
</organism>
<comment type="caution">
    <text evidence="3">The sequence shown here is derived from an EMBL/GenBank/DDBJ whole genome shotgun (WGS) entry which is preliminary data.</text>
</comment>
<dbReference type="EMBL" id="JAUTDP010000004">
    <property type="protein sequence ID" value="KAK3399574.1"/>
    <property type="molecule type" value="Genomic_DNA"/>
</dbReference>
<evidence type="ECO:0000259" key="2">
    <source>
        <dbReference type="Pfam" id="PF06985"/>
    </source>
</evidence>
<sequence>MGACSDCSNLAIECDNLKKNDSLRATITWKKVRNLLDDGAYEKCSLCHMIALMPIQATTAYPDCRTLDATKLANALPMDALCRTPSNLWDGWITWCCYRSMYGEHYEKRTPWRAQLRLNMGRDMPEWGCSYISLSPVVRFWRETVTDESLDNVSRPAENDMDARMAQSKSSTQRKLSDTAPTDEVDEPDYSSRQKPILDNRGEEAMSLMRSWLRHCVENHPECRVGLSGRTFTVGSEGPFYEEARLTTRVLDVGANSASIKLIKTKDTSRASYATLSHRWGSPDKQPLRTTLKTLHEHLHVGIPLTSIPLTFRDAVEITRSLGIRYLWIDSLCIIQDDEEDWNKEASRMGSVYEDATITLAAAHALDSSEGWHTAQRLDPSKVISVKTRIEGAPLIVCFIPETVKPDRDNYIDEWDITPLSQRAWVFQEWCLSRRVIWSGKTSFLWKCRKDTRSEEHQLRFEVDPVKRWPELIRIYTALQLTYEKDRLPALQGISKAVASSLQVQDRETSSCLGGIRNAAAIFHFQGGRLQYHYGVWFGEEDTAWSFLWWRHASNDSTPTRVPGIPTWSWASITGQVSNRKGHSDSWWHYDVRRGITTRNKGRELHLWAPLIPITLELSTDSVPRRTHAEDGGLTALIQEPASDTCDKQQTIKLKYLCLDHPSSTVESSSSSGPTYYAIPIAADAQLPRRTSPEPRELWGHYWDHIMIVAKHVPAGRRLPRRGMVVQRVGMCMMERRYNSRGEIADEELRPWTDVFEKYRKQKKHIVMV</sequence>
<gene>
    <name evidence="3" type="ORF">B0T20DRAFT_433961</name>
</gene>